<organism evidence="2 3">
    <name type="scientific">Coffea arabica</name>
    <name type="common">Arabian coffee</name>
    <dbReference type="NCBI Taxonomy" id="13443"/>
    <lineage>
        <taxon>Eukaryota</taxon>
        <taxon>Viridiplantae</taxon>
        <taxon>Streptophyta</taxon>
        <taxon>Embryophyta</taxon>
        <taxon>Tracheophyta</taxon>
        <taxon>Spermatophyta</taxon>
        <taxon>Magnoliopsida</taxon>
        <taxon>eudicotyledons</taxon>
        <taxon>Gunneridae</taxon>
        <taxon>Pentapetalae</taxon>
        <taxon>asterids</taxon>
        <taxon>lamiids</taxon>
        <taxon>Gentianales</taxon>
        <taxon>Rubiaceae</taxon>
        <taxon>Ixoroideae</taxon>
        <taxon>Gardenieae complex</taxon>
        <taxon>Bertiereae - Coffeeae clade</taxon>
        <taxon>Coffeeae</taxon>
        <taxon>Coffea</taxon>
    </lineage>
</organism>
<evidence type="ECO:0000313" key="3">
    <source>
        <dbReference type="RefSeq" id="XP_071920061.1"/>
    </source>
</evidence>
<gene>
    <name evidence="3" type="primary">LOC140013778</name>
</gene>
<accession>A0ABM4VKK8</accession>
<dbReference type="PANTHER" id="PTHR33144:SF46">
    <property type="entry name" value="OS04G0610000 PROTEIN"/>
    <property type="match status" value="1"/>
</dbReference>
<keyword evidence="2" id="KW-1185">Reference proteome</keyword>
<sequence length="138" mass="16022">MKMKLYKYGGTRGGKSYRGKRSFLLRDEDPKNEYNLKNEEGTGGGSDDEEPKKTRGPTYMRHIWGRHGTNKRIKMKFNRLGEPIGTNRSKFNKFLGALARIEKYAPFDVDSWHKVPKSLKNDMINVVKVSISRIYYIS</sequence>
<dbReference type="RefSeq" id="XP_071920061.1">
    <property type="nucleotide sequence ID" value="XM_072063960.1"/>
</dbReference>
<name>A0ABM4VKK8_COFAR</name>
<evidence type="ECO:0000313" key="2">
    <source>
        <dbReference type="Proteomes" id="UP001652660"/>
    </source>
</evidence>
<reference evidence="3" key="2">
    <citation type="submission" date="2025-08" db="UniProtKB">
        <authorList>
            <consortium name="RefSeq"/>
        </authorList>
    </citation>
    <scope>IDENTIFICATION</scope>
    <source>
        <tissue evidence="3">Leaves</tissue>
    </source>
</reference>
<protein>
    <submittedName>
        <fullName evidence="3">Uncharacterized protein isoform X2</fullName>
    </submittedName>
</protein>
<reference evidence="2" key="1">
    <citation type="journal article" date="2025" name="Foods">
        <title>Unveiling the Microbial Signatures of Arabica Coffee Cherries: Insights into Ripeness Specific Diversity, Functional Traits, and Implications for Quality and Safety.</title>
        <authorList>
            <consortium name="RefSeq"/>
            <person name="Tenea G.N."/>
            <person name="Cifuentes V."/>
            <person name="Reyes P."/>
            <person name="Cevallos-Vallejos M."/>
        </authorList>
    </citation>
    <scope>NUCLEOTIDE SEQUENCE [LARGE SCALE GENOMIC DNA]</scope>
</reference>
<dbReference type="PANTHER" id="PTHR33144">
    <property type="entry name" value="OS10G0409366 PROTEIN-RELATED"/>
    <property type="match status" value="1"/>
</dbReference>
<feature type="region of interest" description="Disordered" evidence="1">
    <location>
        <begin position="1"/>
        <end position="57"/>
    </location>
</feature>
<proteinExistence type="predicted"/>
<dbReference type="GeneID" id="140013778"/>
<feature type="compositionally biased region" description="Basic and acidic residues" evidence="1">
    <location>
        <begin position="24"/>
        <end position="40"/>
    </location>
</feature>
<evidence type="ECO:0000256" key="1">
    <source>
        <dbReference type="SAM" id="MobiDB-lite"/>
    </source>
</evidence>
<dbReference type="Proteomes" id="UP001652660">
    <property type="component" value="Chromosome 1c"/>
</dbReference>